<evidence type="ECO:0000313" key="12">
    <source>
        <dbReference type="EMBL" id="ELK16653.1"/>
    </source>
</evidence>
<dbReference type="PANTHER" id="PTHR19944:SF104">
    <property type="entry name" value="MHC CLASS II ANTIGEN"/>
    <property type="match status" value="1"/>
</dbReference>
<dbReference type="GO" id="GO:0042613">
    <property type="term" value="C:MHC class II protein complex"/>
    <property type="evidence" value="ECO:0007669"/>
    <property type="project" value="UniProtKB-KW"/>
</dbReference>
<evidence type="ECO:0000256" key="4">
    <source>
        <dbReference type="ARBA" id="ARBA00022989"/>
    </source>
</evidence>
<dbReference type="InterPro" id="IPR036179">
    <property type="entry name" value="Ig-like_dom_sf"/>
</dbReference>
<dbReference type="InterPro" id="IPR013783">
    <property type="entry name" value="Ig-like_fold"/>
</dbReference>
<dbReference type="InParanoid" id="L5L0T1"/>
<evidence type="ECO:0000313" key="13">
    <source>
        <dbReference type="Proteomes" id="UP000010552"/>
    </source>
</evidence>
<name>L5L0T1_PTEAL</name>
<dbReference type="Gene3D" id="2.60.40.10">
    <property type="entry name" value="Immunoglobulins"/>
    <property type="match status" value="2"/>
</dbReference>
<sequence length="609" mass="69858">MTVTILRNPWTVAGIVMVILMVLRTPMAHCRGVPKDFVYQFKGMCYFTNGTERVRLVARQIYNKEEIVRFDSDVGMFVAVTELGRSNAQSWNSQKDLLAQYRAQVDTLCRHNYKETAQFTVQRREEPTVTISPARTEFLNHHNLLVCMVTNFYPRQIKVRWFRNKLEEKAGVVSTPLIQNGDWTYQILVMLEIVPQRGDVYICHVDHSSLQRPITVEWRKGRFTDTMDSDNTTGREDSASGAQSESAQSKMLSGIEGFVLGLISFGLGFIIHLWNMKVMSGMMALQIPRGLWTAAVMVTLVVLSTPVAEGRDSPQDFVYQFKSYCYFTNGTERVRLLNRYVYNLEEYVGFDSDVGEFRAVTELGRHTAEYWNSQADILEVARYVYNLEEFVRFDSDVWEYRAVTELGRPDAEYWNSDFVEQTRAVVDTVCRHNYQLETHMSLKRRVIPTVTVSPSKTEALNHHNLLVCSVTDFYPGQIKVRWFRNDQEETAGIVSTPLIRNGDWTFQIIVMLEMTPQQGDVYTCHVEHPSLQSPTTVEWRAQSESAQSKMLSGVGGFVLGLIFLVLGLFIRHRKQKGIRKVTTHCGSLHMDPILKAGLHLNLWVMKMGG</sequence>
<dbReference type="PROSITE" id="PS50835">
    <property type="entry name" value="IG_LIKE"/>
    <property type="match status" value="2"/>
</dbReference>
<feature type="transmembrane region" description="Helical" evidence="10">
    <location>
        <begin position="550"/>
        <end position="570"/>
    </location>
</feature>
<evidence type="ECO:0000256" key="10">
    <source>
        <dbReference type="SAM" id="Phobius"/>
    </source>
</evidence>
<dbReference type="CDD" id="cd21001">
    <property type="entry name" value="IgC1_MHC_II_beta_HLA-DQ_I-A"/>
    <property type="match status" value="2"/>
</dbReference>
<keyword evidence="5" id="KW-1064">Adaptive immunity</keyword>
<dbReference type="Pfam" id="PF00969">
    <property type="entry name" value="MHC_II_beta"/>
    <property type="match status" value="2"/>
</dbReference>
<organism evidence="12 13">
    <name type="scientific">Pteropus alecto</name>
    <name type="common">Black flying fox</name>
    <dbReference type="NCBI Taxonomy" id="9402"/>
    <lineage>
        <taxon>Eukaryota</taxon>
        <taxon>Metazoa</taxon>
        <taxon>Chordata</taxon>
        <taxon>Craniata</taxon>
        <taxon>Vertebrata</taxon>
        <taxon>Euteleostomi</taxon>
        <taxon>Mammalia</taxon>
        <taxon>Eutheria</taxon>
        <taxon>Laurasiatheria</taxon>
        <taxon>Chiroptera</taxon>
        <taxon>Yinpterochiroptera</taxon>
        <taxon>Pteropodoidea</taxon>
        <taxon>Pteropodidae</taxon>
        <taxon>Pteropodinae</taxon>
        <taxon>Pteropus</taxon>
    </lineage>
</organism>
<evidence type="ECO:0000256" key="2">
    <source>
        <dbReference type="ARBA" id="ARBA00022692"/>
    </source>
</evidence>
<protein>
    <submittedName>
        <fullName evidence="12">BOLA class II histocompatibility antigen, DQB*0101 beta chain</fullName>
    </submittedName>
</protein>
<evidence type="ECO:0000256" key="7">
    <source>
        <dbReference type="ARBA" id="ARBA00023180"/>
    </source>
</evidence>
<dbReference type="FunFam" id="3.10.320.10:FF:000001">
    <property type="entry name" value="HLA class II histocompatibility antigen, DRB1-1 beta chain"/>
    <property type="match status" value="2"/>
</dbReference>
<proteinExistence type="predicted"/>
<keyword evidence="3" id="KW-0391">Immunity</keyword>
<dbReference type="SMART" id="SM00407">
    <property type="entry name" value="IGc1"/>
    <property type="match status" value="2"/>
</dbReference>
<accession>L5L0T1</accession>
<keyword evidence="13" id="KW-1185">Reference proteome</keyword>
<dbReference type="SUPFAM" id="SSF48726">
    <property type="entry name" value="Immunoglobulin"/>
    <property type="match status" value="2"/>
</dbReference>
<feature type="transmembrane region" description="Helical" evidence="10">
    <location>
        <begin position="258"/>
        <end position="278"/>
    </location>
</feature>
<keyword evidence="2 10" id="KW-0812">Transmembrane</keyword>
<dbReference type="GO" id="GO:0002250">
    <property type="term" value="P:adaptive immune response"/>
    <property type="evidence" value="ECO:0007669"/>
    <property type="project" value="UniProtKB-KW"/>
</dbReference>
<feature type="domain" description="Ig-like" evidence="11">
    <location>
        <begin position="448"/>
        <end position="538"/>
    </location>
</feature>
<evidence type="ECO:0000259" key="11">
    <source>
        <dbReference type="PROSITE" id="PS50835"/>
    </source>
</evidence>
<evidence type="ECO:0000256" key="8">
    <source>
        <dbReference type="ARBA" id="ARBA00023182"/>
    </source>
</evidence>
<evidence type="ECO:0000256" key="3">
    <source>
        <dbReference type="ARBA" id="ARBA00022859"/>
    </source>
</evidence>
<dbReference type="InterPro" id="IPR003597">
    <property type="entry name" value="Ig_C1-set"/>
</dbReference>
<dbReference type="Pfam" id="PF07654">
    <property type="entry name" value="C1-set"/>
    <property type="match status" value="2"/>
</dbReference>
<keyword evidence="4 10" id="KW-1133">Transmembrane helix</keyword>
<dbReference type="eggNOG" id="ENOG502RYBQ">
    <property type="taxonomic scope" value="Eukaryota"/>
</dbReference>
<dbReference type="InterPro" id="IPR011162">
    <property type="entry name" value="MHC_I/II-like_Ag-recog"/>
</dbReference>
<keyword evidence="6 10" id="KW-0472">Membrane</keyword>
<evidence type="ECO:0000256" key="9">
    <source>
        <dbReference type="SAM" id="MobiDB-lite"/>
    </source>
</evidence>
<evidence type="ECO:0000256" key="6">
    <source>
        <dbReference type="ARBA" id="ARBA00023136"/>
    </source>
</evidence>
<comment type="subcellular location">
    <subcellularLocation>
        <location evidence="1">Membrane</location>
        <topology evidence="1">Single-pass type I membrane protein</topology>
    </subcellularLocation>
</comment>
<dbReference type="AlphaFoldDB" id="L5L0T1"/>
<dbReference type="PANTHER" id="PTHR19944">
    <property type="entry name" value="MHC CLASS II-RELATED"/>
    <property type="match status" value="1"/>
</dbReference>
<dbReference type="InterPro" id="IPR003006">
    <property type="entry name" value="Ig/MHC_CS"/>
</dbReference>
<keyword evidence="7" id="KW-0325">Glycoprotein</keyword>
<dbReference type="Proteomes" id="UP000010552">
    <property type="component" value="Unassembled WGS sequence"/>
</dbReference>
<dbReference type="FunFam" id="2.60.40.10:FF:000116">
    <property type="entry name" value="HLA class II histocompatibility antigen, DRB1-1 beta chain"/>
    <property type="match status" value="2"/>
</dbReference>
<dbReference type="SMART" id="SM00921">
    <property type="entry name" value="MHC_II_beta"/>
    <property type="match status" value="3"/>
</dbReference>
<dbReference type="Gene3D" id="3.10.320.10">
    <property type="entry name" value="Class II Histocompatibility Antigen, M Beta Chain, Chain B, domain 1"/>
    <property type="match status" value="3"/>
</dbReference>
<dbReference type="STRING" id="9402.L5L0T1"/>
<dbReference type="GO" id="GO:0002504">
    <property type="term" value="P:antigen processing and presentation of peptide or polysaccharide antigen via MHC class II"/>
    <property type="evidence" value="ECO:0007669"/>
    <property type="project" value="UniProtKB-KW"/>
</dbReference>
<reference evidence="13" key="1">
    <citation type="journal article" date="2013" name="Science">
        <title>Comparative analysis of bat genomes provides insight into the evolution of flight and immunity.</title>
        <authorList>
            <person name="Zhang G."/>
            <person name="Cowled C."/>
            <person name="Shi Z."/>
            <person name="Huang Z."/>
            <person name="Bishop-Lilly K.A."/>
            <person name="Fang X."/>
            <person name="Wynne J.W."/>
            <person name="Xiong Z."/>
            <person name="Baker M.L."/>
            <person name="Zhao W."/>
            <person name="Tachedjian M."/>
            <person name="Zhu Y."/>
            <person name="Zhou P."/>
            <person name="Jiang X."/>
            <person name="Ng J."/>
            <person name="Yang L."/>
            <person name="Wu L."/>
            <person name="Xiao J."/>
            <person name="Feng Y."/>
            <person name="Chen Y."/>
            <person name="Sun X."/>
            <person name="Zhang Y."/>
            <person name="Marsh G.A."/>
            <person name="Crameri G."/>
            <person name="Broder C.C."/>
            <person name="Frey K.G."/>
            <person name="Wang L.F."/>
            <person name="Wang J."/>
        </authorList>
    </citation>
    <scope>NUCLEOTIDE SEQUENCE [LARGE SCALE GENOMIC DNA]</scope>
</reference>
<dbReference type="InterPro" id="IPR007110">
    <property type="entry name" value="Ig-like_dom"/>
</dbReference>
<dbReference type="InterPro" id="IPR000353">
    <property type="entry name" value="MHC_II_b_N"/>
</dbReference>
<evidence type="ECO:0000256" key="1">
    <source>
        <dbReference type="ARBA" id="ARBA00004479"/>
    </source>
</evidence>
<dbReference type="InterPro" id="IPR014745">
    <property type="entry name" value="MHC_II_a/b_N"/>
</dbReference>
<dbReference type="InterPro" id="IPR050160">
    <property type="entry name" value="MHC/Immunoglobulin"/>
</dbReference>
<dbReference type="PROSITE" id="PS00290">
    <property type="entry name" value="IG_MHC"/>
    <property type="match status" value="2"/>
</dbReference>
<feature type="region of interest" description="Disordered" evidence="9">
    <location>
        <begin position="225"/>
        <end position="244"/>
    </location>
</feature>
<dbReference type="EMBL" id="KB030441">
    <property type="protein sequence ID" value="ELK16653.1"/>
    <property type="molecule type" value="Genomic_DNA"/>
</dbReference>
<keyword evidence="8" id="KW-0491">MHC II</keyword>
<gene>
    <name evidence="12" type="ORF">PAL_GLEAN10007125</name>
</gene>
<feature type="domain" description="Ig-like" evidence="11">
    <location>
        <begin position="127"/>
        <end position="215"/>
    </location>
</feature>
<evidence type="ECO:0000256" key="5">
    <source>
        <dbReference type="ARBA" id="ARBA00023130"/>
    </source>
</evidence>
<dbReference type="SUPFAM" id="SSF54452">
    <property type="entry name" value="MHC antigen-recognition domain"/>
    <property type="match status" value="3"/>
</dbReference>